<accession>A0A151NTQ6</accession>
<proteinExistence type="predicted"/>
<organism evidence="2 3">
    <name type="scientific">Alligator mississippiensis</name>
    <name type="common">American alligator</name>
    <dbReference type="NCBI Taxonomy" id="8496"/>
    <lineage>
        <taxon>Eukaryota</taxon>
        <taxon>Metazoa</taxon>
        <taxon>Chordata</taxon>
        <taxon>Craniata</taxon>
        <taxon>Vertebrata</taxon>
        <taxon>Euteleostomi</taxon>
        <taxon>Archelosauria</taxon>
        <taxon>Archosauria</taxon>
        <taxon>Crocodylia</taxon>
        <taxon>Alligatoridae</taxon>
        <taxon>Alligatorinae</taxon>
        <taxon>Alligator</taxon>
    </lineage>
</organism>
<evidence type="ECO:0000313" key="2">
    <source>
        <dbReference type="EMBL" id="KYO39959.1"/>
    </source>
</evidence>
<evidence type="ECO:0000313" key="3">
    <source>
        <dbReference type="Proteomes" id="UP000050525"/>
    </source>
</evidence>
<gene>
    <name evidence="2" type="ORF">Y1Q_0004463</name>
</gene>
<evidence type="ECO:0000256" key="1">
    <source>
        <dbReference type="SAM" id="MobiDB-lite"/>
    </source>
</evidence>
<sequence>MSESLEDTVPERELRSQLDFPRGAGPVTTPQHRAQLTWFKKQHPAWSRQIPGKRHPACRATDATLTPLTLC</sequence>
<keyword evidence="3" id="KW-1185">Reference proteome</keyword>
<dbReference type="AlphaFoldDB" id="A0A151NTQ6"/>
<comment type="caution">
    <text evidence="2">The sequence shown here is derived from an EMBL/GenBank/DDBJ whole genome shotgun (WGS) entry which is preliminary data.</text>
</comment>
<protein>
    <submittedName>
        <fullName evidence="2">Uncharacterized protein</fullName>
    </submittedName>
</protein>
<reference evidence="2 3" key="1">
    <citation type="journal article" date="2012" name="Genome Biol.">
        <title>Sequencing three crocodilian genomes to illuminate the evolution of archosaurs and amniotes.</title>
        <authorList>
            <person name="St John J.A."/>
            <person name="Braun E.L."/>
            <person name="Isberg S.R."/>
            <person name="Miles L.G."/>
            <person name="Chong A.Y."/>
            <person name="Gongora J."/>
            <person name="Dalzell P."/>
            <person name="Moran C."/>
            <person name="Bed'hom B."/>
            <person name="Abzhanov A."/>
            <person name="Burgess S.C."/>
            <person name="Cooksey A.M."/>
            <person name="Castoe T.A."/>
            <person name="Crawford N.G."/>
            <person name="Densmore L.D."/>
            <person name="Drew J.C."/>
            <person name="Edwards S.V."/>
            <person name="Faircloth B.C."/>
            <person name="Fujita M.K."/>
            <person name="Greenwold M.J."/>
            <person name="Hoffmann F.G."/>
            <person name="Howard J.M."/>
            <person name="Iguchi T."/>
            <person name="Janes D.E."/>
            <person name="Khan S.Y."/>
            <person name="Kohno S."/>
            <person name="de Koning A.J."/>
            <person name="Lance S.L."/>
            <person name="McCarthy F.M."/>
            <person name="McCormack J.E."/>
            <person name="Merchant M.E."/>
            <person name="Peterson D.G."/>
            <person name="Pollock D.D."/>
            <person name="Pourmand N."/>
            <person name="Raney B.J."/>
            <person name="Roessler K.A."/>
            <person name="Sanford J.R."/>
            <person name="Sawyer R.H."/>
            <person name="Schmidt C.J."/>
            <person name="Triplett E.W."/>
            <person name="Tuberville T.D."/>
            <person name="Venegas-Anaya M."/>
            <person name="Howard J.T."/>
            <person name="Jarvis E.D."/>
            <person name="Guillette L.J.Jr."/>
            <person name="Glenn T.C."/>
            <person name="Green R.E."/>
            <person name="Ray D.A."/>
        </authorList>
    </citation>
    <scope>NUCLEOTIDE SEQUENCE [LARGE SCALE GENOMIC DNA]</scope>
    <source>
        <strain evidence="2">KSC_2009_1</strain>
    </source>
</reference>
<dbReference type="Proteomes" id="UP000050525">
    <property type="component" value="Unassembled WGS sequence"/>
</dbReference>
<dbReference type="EMBL" id="AKHW03002142">
    <property type="protein sequence ID" value="KYO39959.1"/>
    <property type="molecule type" value="Genomic_DNA"/>
</dbReference>
<feature type="region of interest" description="Disordered" evidence="1">
    <location>
        <begin position="1"/>
        <end position="29"/>
    </location>
</feature>
<name>A0A151NTQ6_ALLMI</name>